<feature type="domain" description="VOC" evidence="1">
    <location>
        <begin position="140"/>
        <end position="256"/>
    </location>
</feature>
<dbReference type="PANTHER" id="PTHR36437:SF2">
    <property type="entry name" value="GLYOXALASE_BLEOMYCIN RESISTANCE PROTEIN_DIOXYGENASE"/>
    <property type="match status" value="1"/>
</dbReference>
<dbReference type="SUPFAM" id="SSF54593">
    <property type="entry name" value="Glyoxalase/Bleomycin resistance protein/Dihydroxybiphenyl dioxygenase"/>
    <property type="match status" value="1"/>
</dbReference>
<dbReference type="AlphaFoldDB" id="A0A7X4YTV8"/>
<gene>
    <name evidence="2" type="ORF">GT003_26035</name>
</gene>
<dbReference type="InterPro" id="IPR004360">
    <property type="entry name" value="Glyas_Fos-R_dOase_dom"/>
</dbReference>
<proteinExistence type="predicted"/>
<evidence type="ECO:0000313" key="3">
    <source>
        <dbReference type="Proteomes" id="UP000558113"/>
    </source>
</evidence>
<dbReference type="Pfam" id="PF00903">
    <property type="entry name" value="Glyoxalase"/>
    <property type="match status" value="2"/>
</dbReference>
<dbReference type="InterPro" id="IPR037523">
    <property type="entry name" value="VOC_core"/>
</dbReference>
<organism evidence="2 3">
    <name type="scientific">Paenibacillus sacheonensis</name>
    <dbReference type="NCBI Taxonomy" id="742054"/>
    <lineage>
        <taxon>Bacteria</taxon>
        <taxon>Bacillati</taxon>
        <taxon>Bacillota</taxon>
        <taxon>Bacilli</taxon>
        <taxon>Bacillales</taxon>
        <taxon>Paenibacillaceae</taxon>
        <taxon>Paenibacillus</taxon>
    </lineage>
</organism>
<dbReference type="Gene3D" id="3.10.180.10">
    <property type="entry name" value="2,3-Dihydroxybiphenyl 1,2-Dioxygenase, domain 1"/>
    <property type="match status" value="2"/>
</dbReference>
<evidence type="ECO:0000313" key="2">
    <source>
        <dbReference type="EMBL" id="NBC72472.1"/>
    </source>
</evidence>
<dbReference type="PROSITE" id="PS51819">
    <property type="entry name" value="VOC"/>
    <property type="match status" value="2"/>
</dbReference>
<dbReference type="OrthoDB" id="2184229at2"/>
<reference evidence="2 3" key="1">
    <citation type="submission" date="2020-01" db="EMBL/GenBank/DDBJ databases">
        <title>Paenibacillus soybeanensis sp. nov. isolated from the nodules of soybean (Glycine max(L.) Merr).</title>
        <authorList>
            <person name="Wang H."/>
        </authorList>
    </citation>
    <scope>NUCLEOTIDE SEQUENCE [LARGE SCALE GENOMIC DNA]</scope>
    <source>
        <strain evidence="2 3">DSM 23054</strain>
    </source>
</reference>
<sequence length="265" mass="30377">MFERIDRVILPVADVKRAAQWYADELEFRIHRYRGREIDLHVHRGEALLTLTEVRPFRPRKHLHEDGHVPCFNFYTHWEDLHLDWLRERGVSTSEAMLDPHMNVAEMADPDGNVVGMCHEKAGSLYHTPHEGPLPPMFHRVLAVFLPVRDLESSIAWYVGMLGFKLHNHWGQGADLTVGGGETIVTMIAMSEEVHGEAIAGMSDIPYYSLQSGRIHETYRKLQERGVTADECTEQDGVIQFHVRSPEGLLMRISEKEAVIVEQPR</sequence>
<dbReference type="PANTHER" id="PTHR36437">
    <property type="entry name" value="GLYOXALASE/BLEOMYCIN RESISTANCE PROTEIN/DIOXYGENASE"/>
    <property type="match status" value="1"/>
</dbReference>
<dbReference type="EMBL" id="JAAAMU010000019">
    <property type="protein sequence ID" value="NBC72472.1"/>
    <property type="molecule type" value="Genomic_DNA"/>
</dbReference>
<evidence type="ECO:0000259" key="1">
    <source>
        <dbReference type="PROSITE" id="PS51819"/>
    </source>
</evidence>
<name>A0A7X4YTV8_9BACL</name>
<dbReference type="Proteomes" id="UP000558113">
    <property type="component" value="Unassembled WGS sequence"/>
</dbReference>
<dbReference type="RefSeq" id="WP_161703496.1">
    <property type="nucleotide sequence ID" value="NZ_JAAAMU010000019.1"/>
</dbReference>
<keyword evidence="3" id="KW-1185">Reference proteome</keyword>
<protein>
    <recommendedName>
        <fullName evidence="1">VOC domain-containing protein</fullName>
    </recommendedName>
</protein>
<accession>A0A7X4YTV8</accession>
<feature type="domain" description="VOC" evidence="1">
    <location>
        <begin position="4"/>
        <end position="120"/>
    </location>
</feature>
<comment type="caution">
    <text evidence="2">The sequence shown here is derived from an EMBL/GenBank/DDBJ whole genome shotgun (WGS) entry which is preliminary data.</text>
</comment>
<dbReference type="InterPro" id="IPR029068">
    <property type="entry name" value="Glyas_Bleomycin-R_OHBP_Dase"/>
</dbReference>